<evidence type="ECO:0000313" key="4">
    <source>
        <dbReference type="Proteomes" id="UP000247903"/>
    </source>
</evidence>
<gene>
    <name evidence="3" type="ORF">DMB65_12000</name>
</gene>
<dbReference type="AlphaFoldDB" id="A0A2V4C339"/>
<dbReference type="InterPro" id="IPR053728">
    <property type="entry name" value="Alginate_Permeability_Chnl"/>
</dbReference>
<keyword evidence="4" id="KW-1185">Reference proteome</keyword>
<comment type="caution">
    <text evidence="3">The sequence shown here is derived from an EMBL/GenBank/DDBJ whole genome shotgun (WGS) entry which is preliminary data.</text>
</comment>
<dbReference type="Gene3D" id="2.40.160.100">
    <property type="match status" value="1"/>
</dbReference>
<sequence length="425" mass="48924">MKILKIIVITLLPVFSSIAFAQELDANLQIRPRYEFRNGYKAPIPYGETAAQFVSSRTRLNLNFRQDQFITRLSMQNVRVWGDVPTNTKSDVNGIQLYEAWVQYNFSEKWSARLGRQVISYDNQRIFGEVDWAQQAQSHDAAITTFKSNKNHLDVAIAYNANAETELATPYNVLNYKSMQYAWYHTELLKINMSFLFLNTGYENKLTDPVPTPTPELKVDYMQTFGTYWKTKGKSWDVDLWFYGQTGKNATNTVNAFDVALNFNYDLTDKFKAGFGYEYLSGKSQENTSSAIKSFHPVFGTNHAFNGYMDYFYVGNHKNSVGLKDAFLKFAYNVNKWQFALFPHAFNTANTVLDANGNEMKNYLGTEIDFTFGYSAHKFVNVTGGYSQMFATDTMQRLKDGHVDHVNNWAWVMINVNPQIFSHKK</sequence>
<protein>
    <recommendedName>
        <fullName evidence="2">Alginate export domain-containing protein</fullName>
    </recommendedName>
</protein>
<proteinExistence type="predicted"/>
<dbReference type="RefSeq" id="WP_110306884.1">
    <property type="nucleotide sequence ID" value="NZ_QJHK01000009.1"/>
</dbReference>
<accession>A0A2V4C339</accession>
<feature type="signal peptide" evidence="1">
    <location>
        <begin position="1"/>
        <end position="21"/>
    </location>
</feature>
<dbReference type="Pfam" id="PF13372">
    <property type="entry name" value="Alginate_exp"/>
    <property type="match status" value="1"/>
</dbReference>
<feature type="chain" id="PRO_5016092252" description="Alginate export domain-containing protein" evidence="1">
    <location>
        <begin position="22"/>
        <end position="425"/>
    </location>
</feature>
<evidence type="ECO:0000256" key="1">
    <source>
        <dbReference type="SAM" id="SignalP"/>
    </source>
</evidence>
<evidence type="ECO:0000259" key="2">
    <source>
        <dbReference type="Pfam" id="PF13372"/>
    </source>
</evidence>
<dbReference type="EMBL" id="QJHK01000009">
    <property type="protein sequence ID" value="PXY40624.1"/>
    <property type="molecule type" value="Genomic_DNA"/>
</dbReference>
<reference evidence="3 4" key="1">
    <citation type="submission" date="2018-05" db="EMBL/GenBank/DDBJ databases">
        <title>Flavobacterium sp. strain IMCC34759, incomplete genome.</title>
        <authorList>
            <person name="Joung Y."/>
            <person name="Cho J."/>
        </authorList>
    </citation>
    <scope>NUCLEOTIDE SEQUENCE [LARGE SCALE GENOMIC DNA]</scope>
    <source>
        <strain evidence="3 4">IMCC34759</strain>
    </source>
</reference>
<feature type="domain" description="Alginate export" evidence="2">
    <location>
        <begin position="27"/>
        <end position="400"/>
    </location>
</feature>
<name>A0A2V4C339_9FLAO</name>
<dbReference type="Proteomes" id="UP000247903">
    <property type="component" value="Unassembled WGS sequence"/>
</dbReference>
<evidence type="ECO:0000313" key="3">
    <source>
        <dbReference type="EMBL" id="PXY40624.1"/>
    </source>
</evidence>
<dbReference type="OrthoDB" id="1070463at2"/>
<keyword evidence="1" id="KW-0732">Signal</keyword>
<dbReference type="InterPro" id="IPR025388">
    <property type="entry name" value="Alginate_export_dom"/>
</dbReference>
<organism evidence="3 4">
    <name type="scientific">Flavobacterium cheongpyeongense</name>
    <dbReference type="NCBI Taxonomy" id="2212651"/>
    <lineage>
        <taxon>Bacteria</taxon>
        <taxon>Pseudomonadati</taxon>
        <taxon>Bacteroidota</taxon>
        <taxon>Flavobacteriia</taxon>
        <taxon>Flavobacteriales</taxon>
        <taxon>Flavobacteriaceae</taxon>
        <taxon>Flavobacterium</taxon>
    </lineage>
</organism>